<dbReference type="PANTHER" id="PTHR33639">
    <property type="entry name" value="THIOL-DISULFIDE OXIDOREDUCTASE DCC"/>
    <property type="match status" value="1"/>
</dbReference>
<organism evidence="1 2">
    <name type="scientific">Luteolibacter rhizosphaerae</name>
    <dbReference type="NCBI Taxonomy" id="2989719"/>
    <lineage>
        <taxon>Bacteria</taxon>
        <taxon>Pseudomonadati</taxon>
        <taxon>Verrucomicrobiota</taxon>
        <taxon>Verrucomicrobiia</taxon>
        <taxon>Verrucomicrobiales</taxon>
        <taxon>Verrucomicrobiaceae</taxon>
        <taxon>Luteolibacter</taxon>
    </lineage>
</organism>
<evidence type="ECO:0000313" key="2">
    <source>
        <dbReference type="Proteomes" id="UP001165653"/>
    </source>
</evidence>
<dbReference type="InterPro" id="IPR007263">
    <property type="entry name" value="DCC1-like"/>
</dbReference>
<dbReference type="InterPro" id="IPR052927">
    <property type="entry name" value="DCC_oxidoreductase"/>
</dbReference>
<accession>A0ABT3G1Z4</accession>
<dbReference type="Proteomes" id="UP001165653">
    <property type="component" value="Unassembled WGS sequence"/>
</dbReference>
<dbReference type="PANTHER" id="PTHR33639:SF2">
    <property type="entry name" value="DUF393 DOMAIN-CONTAINING PROTEIN"/>
    <property type="match status" value="1"/>
</dbReference>
<dbReference type="EMBL" id="JAPDDR010000003">
    <property type="protein sequence ID" value="MCW1913265.1"/>
    <property type="molecule type" value="Genomic_DNA"/>
</dbReference>
<comment type="caution">
    <text evidence="1">The sequence shown here is derived from an EMBL/GenBank/DDBJ whole genome shotgun (WGS) entry which is preliminary data.</text>
</comment>
<dbReference type="Pfam" id="PF04134">
    <property type="entry name" value="DCC1-like"/>
    <property type="match status" value="1"/>
</dbReference>
<name>A0ABT3G1Z4_9BACT</name>
<reference evidence="1" key="1">
    <citation type="submission" date="2022-10" db="EMBL/GenBank/DDBJ databases">
        <title>Luteolibacter sp. GHJ8, whole genome shotgun sequencing project.</title>
        <authorList>
            <person name="Zhao G."/>
            <person name="Shen L."/>
        </authorList>
    </citation>
    <scope>NUCLEOTIDE SEQUENCE</scope>
    <source>
        <strain evidence="1">GHJ8</strain>
    </source>
</reference>
<sequence length="138" mass="15338">MASGEPVVIAYDGECMLCSSGIRFLAEHDSRRSLRFVALQSPVGRQIEEQAVNESLSTVIVRREGSVFTHSEAICQILKAMGGVWTILGSLGSLIPKALRDPLYRFIARNRYRWFGKADVCSLPSPALRERLLDGDRV</sequence>
<gene>
    <name evidence="1" type="ORF">OJ996_06765</name>
</gene>
<protein>
    <submittedName>
        <fullName evidence="1">DCC1-like thiol-disulfide oxidoreductase family protein</fullName>
    </submittedName>
</protein>
<evidence type="ECO:0000313" key="1">
    <source>
        <dbReference type="EMBL" id="MCW1913265.1"/>
    </source>
</evidence>
<dbReference type="RefSeq" id="WP_264512543.1">
    <property type="nucleotide sequence ID" value="NZ_JAPDDR010000003.1"/>
</dbReference>
<keyword evidence="2" id="KW-1185">Reference proteome</keyword>
<proteinExistence type="predicted"/>